<dbReference type="Proteomes" id="UP000223025">
    <property type="component" value="Segment"/>
</dbReference>
<dbReference type="RefSeq" id="YP_009611839.1">
    <property type="nucleotide sequence ID" value="NC_042013.1"/>
</dbReference>
<dbReference type="EMBL" id="MF403008">
    <property type="protein sequence ID" value="AUZ94956.1"/>
    <property type="molecule type" value="Genomic_DNA"/>
</dbReference>
<accession>A0A2L0UZJ8</accession>
<evidence type="ECO:0000313" key="1">
    <source>
        <dbReference type="EMBL" id="AUZ94956.1"/>
    </source>
</evidence>
<sequence>MENEANTVCKLYPRYDNCAKFAAKIEMAKPEERLSLIYQYVKTNKIGLGVFTKMISDYVK</sequence>
<dbReference type="GeneID" id="40088177"/>
<reference evidence="1 2" key="1">
    <citation type="submission" date="2017-06" db="EMBL/GenBank/DDBJ databases">
        <authorList>
            <person name="Kim H.J."/>
            <person name="Triplett B.A."/>
        </authorList>
    </citation>
    <scope>NUCLEOTIDE SEQUENCE [LARGE SCALE GENOMIC DNA]</scope>
</reference>
<evidence type="ECO:0000313" key="2">
    <source>
        <dbReference type="Proteomes" id="UP000223025"/>
    </source>
</evidence>
<name>A0A2L0UZJ8_9CAUD</name>
<keyword evidence="2" id="KW-1185">Reference proteome</keyword>
<dbReference type="KEGG" id="vg:40088177"/>
<organism evidence="1 2">
    <name type="scientific">Agrobacterium phage Atu_ph07</name>
    <dbReference type="NCBI Taxonomy" id="2024264"/>
    <lineage>
        <taxon>Viruses</taxon>
        <taxon>Duplodnaviria</taxon>
        <taxon>Heunggongvirae</taxon>
        <taxon>Uroviricota</taxon>
        <taxon>Caudoviricetes</taxon>
        <taxon>Polybotosvirus</taxon>
        <taxon>Polybotosvirus Atuph07</taxon>
    </lineage>
</organism>
<protein>
    <submittedName>
        <fullName evidence="1">Uncharacterized protein</fullName>
    </submittedName>
</protein>
<proteinExistence type="predicted"/>